<protein>
    <submittedName>
        <fullName evidence="2">Uncharacterized protein</fullName>
    </submittedName>
</protein>
<sequence>MKCSREKILSSQKCFVFLFFFQNEYGEGNVSSSNKTTNPGWTHTDEPGILKLPR</sequence>
<proteinExistence type="predicted"/>
<name>A0A0E9SP65_ANGAN</name>
<reference evidence="2" key="2">
    <citation type="journal article" date="2015" name="Fish Shellfish Immunol.">
        <title>Early steps in the European eel (Anguilla anguilla)-Vibrio vulnificus interaction in the gills: Role of the RtxA13 toxin.</title>
        <authorList>
            <person name="Callol A."/>
            <person name="Pajuelo D."/>
            <person name="Ebbesson L."/>
            <person name="Teles M."/>
            <person name="MacKenzie S."/>
            <person name="Amaro C."/>
        </authorList>
    </citation>
    <scope>NUCLEOTIDE SEQUENCE</scope>
</reference>
<evidence type="ECO:0000313" key="2">
    <source>
        <dbReference type="EMBL" id="JAH42455.1"/>
    </source>
</evidence>
<feature type="region of interest" description="Disordered" evidence="1">
    <location>
        <begin position="29"/>
        <end position="54"/>
    </location>
</feature>
<evidence type="ECO:0000256" key="1">
    <source>
        <dbReference type="SAM" id="MobiDB-lite"/>
    </source>
</evidence>
<reference evidence="2" key="1">
    <citation type="submission" date="2014-11" db="EMBL/GenBank/DDBJ databases">
        <authorList>
            <person name="Amaro Gonzalez C."/>
        </authorList>
    </citation>
    <scope>NUCLEOTIDE SEQUENCE</scope>
</reference>
<feature type="compositionally biased region" description="Polar residues" evidence="1">
    <location>
        <begin position="29"/>
        <end position="41"/>
    </location>
</feature>
<dbReference type="EMBL" id="GBXM01066122">
    <property type="protein sequence ID" value="JAH42455.1"/>
    <property type="molecule type" value="Transcribed_RNA"/>
</dbReference>
<accession>A0A0E9SP65</accession>
<dbReference type="AlphaFoldDB" id="A0A0E9SP65"/>
<organism evidence="2">
    <name type="scientific">Anguilla anguilla</name>
    <name type="common">European freshwater eel</name>
    <name type="synonym">Muraena anguilla</name>
    <dbReference type="NCBI Taxonomy" id="7936"/>
    <lineage>
        <taxon>Eukaryota</taxon>
        <taxon>Metazoa</taxon>
        <taxon>Chordata</taxon>
        <taxon>Craniata</taxon>
        <taxon>Vertebrata</taxon>
        <taxon>Euteleostomi</taxon>
        <taxon>Actinopterygii</taxon>
        <taxon>Neopterygii</taxon>
        <taxon>Teleostei</taxon>
        <taxon>Anguilliformes</taxon>
        <taxon>Anguillidae</taxon>
        <taxon>Anguilla</taxon>
    </lineage>
</organism>